<evidence type="ECO:0000256" key="8">
    <source>
        <dbReference type="SAM" id="Phobius"/>
    </source>
</evidence>
<dbReference type="InterPro" id="IPR027463">
    <property type="entry name" value="AcrB_DN_DC_subdom"/>
</dbReference>
<dbReference type="SUPFAM" id="SSF82866">
    <property type="entry name" value="Multidrug efflux transporter AcrB transmembrane domain"/>
    <property type="match status" value="2"/>
</dbReference>
<dbReference type="SUPFAM" id="SSF82693">
    <property type="entry name" value="Multidrug efflux transporter AcrB pore domain, PN1, PN2, PC1 and PC2 subdomains"/>
    <property type="match status" value="3"/>
</dbReference>
<dbReference type="Gene3D" id="3.30.2090.10">
    <property type="entry name" value="Multidrug efflux transporter AcrB TolC docking domain, DN and DC subdomains"/>
    <property type="match status" value="2"/>
</dbReference>
<dbReference type="SUPFAM" id="SSF82714">
    <property type="entry name" value="Multidrug efflux transporter AcrB TolC docking domain, DN and DC subdomains"/>
    <property type="match status" value="2"/>
</dbReference>
<sequence length="1052" mass="113353">MAAIGVSTPFIRYPVATSLLMIGVLFVGVVAYLNLPVAPMPNVDFPTIQVSTSLPGADPITIASSVTQPLETQFAQIPGIAEMTSSSLSGSSQVTLQFDLNVDIAAAAGLVQSAINAAGGQLPKTLPNPPTYREVNPTDSPIMLIGASSTDLPLTTLSDDVYTKLAQVISHVDGVGQVLVGGQQTPSIRVQLDPAKLAARGLSLEAVRTPLSIGTVDLPKGNIQGEVRSFTIFSNDQMTAADDWNNAIIAYRDGAPVRVKDVGRAVLDAQDYTQAGWADTTRGVVLVIFKEPGANIIDTVDKIKAELPMLTASMPASLKLQVLSDRTQTIRASVADVQFTLMLTIGLVVMVIFLFLRNVWATAIPAFTVPLALLGACGLMWAAGYSIDNLSLMALTISIGFVVDDAIVMLENIVRYIEHGEKPMQAAIRGASEIGFTIMSISISLVAVLIPLLLMSGIIGRLFKEFAVTLAMTILVSACVSLTLTPMLASRFIKPAAEEHHGRLYRWSESVFDAMLRAYERGLDRALAHRFVTLLVFLTCVALTGYFFTLVPSGFFPQQDTGLIFGQVIAGQDVSTGQMQSYMAQFARIVSTDSAVAHFAASTGGNGNTQNTGRMFIQLKPRDERDASADQIIRRLQPKLSAVQGACLFMQASQDVRVGGKLSASQYQYVLESSDLDTLDQWAPKLLTALQRLPELRDVSTDQMSSGTTLTLQVDRDQAARYGLTANDVDNTLNDAFGQRQIAQYFTQLSTYDVILEVLPSLRGNLKALDQIYLTTPAGSQVPLSAIAKWTTKPVQPLVINHEGQFPSVTISFNLAPGVALGQATAAIDRAAAEMRLPATIQTNYTGTAQAFQQSLSSVPVLILGALVVVYLILGILYESYIHPLTILSTLPSAGLGALGTLLVFHMEFNLIGLIGVILLIGIVKKNGIMMVDFAIAAERDQHLSSLESIRQACLLRFRPIMMTTMVSMLGALPLMLESGTGAEIRQPLGYTMFGGLLVSQALTLFTTPVIYLYLDDFSHWLSSFRGREEEHDEPELPLDEVGLARRKLAAE</sequence>
<protein>
    <submittedName>
        <fullName evidence="9">Multidrug efflux system, subunit B</fullName>
    </submittedName>
</protein>
<keyword evidence="2" id="KW-0813">Transport</keyword>
<feature type="transmembrane region" description="Helical" evidence="8">
    <location>
        <begin position="12"/>
        <end position="33"/>
    </location>
</feature>
<feature type="transmembrane region" description="Helical" evidence="8">
    <location>
        <begin position="859"/>
        <end position="878"/>
    </location>
</feature>
<keyword evidence="5 8" id="KW-0812">Transmembrane</keyword>
<evidence type="ECO:0000256" key="7">
    <source>
        <dbReference type="ARBA" id="ARBA00023136"/>
    </source>
</evidence>
<dbReference type="Gene3D" id="3.30.70.1430">
    <property type="entry name" value="Multidrug efflux transporter AcrB pore domain"/>
    <property type="match status" value="2"/>
</dbReference>
<evidence type="ECO:0000313" key="10">
    <source>
        <dbReference type="Proteomes" id="UP000182888"/>
    </source>
</evidence>
<feature type="transmembrane region" description="Helical" evidence="8">
    <location>
        <begin position="466"/>
        <end position="484"/>
    </location>
</feature>
<accession>A0A0K2VPH2</accession>
<feature type="transmembrane region" description="Helical" evidence="8">
    <location>
        <begin position="989"/>
        <end position="1015"/>
    </location>
</feature>
<dbReference type="Proteomes" id="UP000182888">
    <property type="component" value="Unassembled WGS sequence"/>
</dbReference>
<dbReference type="PANTHER" id="PTHR32063:SF30">
    <property type="entry name" value="ACRB_ACRD_ACRF FAMILY PROTEIN"/>
    <property type="match status" value="1"/>
</dbReference>
<dbReference type="InterPro" id="IPR001036">
    <property type="entry name" value="Acrflvin-R"/>
</dbReference>
<dbReference type="PRINTS" id="PR00702">
    <property type="entry name" value="ACRIFLAVINRP"/>
</dbReference>
<feature type="transmembrane region" description="Helical" evidence="8">
    <location>
        <begin position="363"/>
        <end position="384"/>
    </location>
</feature>
<name>A0A0K2VPH2_MESPL</name>
<feature type="transmembrane region" description="Helical" evidence="8">
    <location>
        <begin position="434"/>
        <end position="460"/>
    </location>
</feature>
<feature type="transmembrane region" description="Helical" evidence="8">
    <location>
        <begin position="958"/>
        <end position="977"/>
    </location>
</feature>
<keyword evidence="7 8" id="KW-0472">Membrane</keyword>
<keyword evidence="3" id="KW-1003">Cell membrane</keyword>
<dbReference type="Gene3D" id="3.30.70.1320">
    <property type="entry name" value="Multidrug efflux transporter AcrB pore domain like"/>
    <property type="match status" value="1"/>
</dbReference>
<evidence type="ECO:0000256" key="6">
    <source>
        <dbReference type="ARBA" id="ARBA00022989"/>
    </source>
</evidence>
<comment type="subcellular location">
    <subcellularLocation>
        <location evidence="1">Cell inner membrane</location>
        <topology evidence="1">Multi-pass membrane protein</topology>
    </subcellularLocation>
</comment>
<feature type="transmembrane region" description="Helical" evidence="8">
    <location>
        <begin position="337"/>
        <end position="356"/>
    </location>
</feature>
<dbReference type="PANTHER" id="PTHR32063">
    <property type="match status" value="1"/>
</dbReference>
<reference evidence="10" key="1">
    <citation type="submission" date="2014-08" db="EMBL/GenBank/DDBJ databases">
        <authorList>
            <person name="Edwards T."/>
        </authorList>
    </citation>
    <scope>NUCLEOTIDE SEQUENCE [LARGE SCALE GENOMIC DNA]</scope>
</reference>
<dbReference type="Gene3D" id="1.20.1640.10">
    <property type="entry name" value="Multidrug efflux transporter AcrB transmembrane domain"/>
    <property type="match status" value="2"/>
</dbReference>
<dbReference type="AlphaFoldDB" id="A0A0K2VPH2"/>
<feature type="transmembrane region" description="Helical" evidence="8">
    <location>
        <begin position="531"/>
        <end position="551"/>
    </location>
</feature>
<evidence type="ECO:0000256" key="5">
    <source>
        <dbReference type="ARBA" id="ARBA00022692"/>
    </source>
</evidence>
<dbReference type="GO" id="GO:0042910">
    <property type="term" value="F:xenobiotic transmembrane transporter activity"/>
    <property type="evidence" value="ECO:0007669"/>
    <property type="project" value="TreeGrafter"/>
</dbReference>
<proteinExistence type="predicted"/>
<dbReference type="FunFam" id="3.30.70.1430:FF:000001">
    <property type="entry name" value="Efflux pump membrane transporter"/>
    <property type="match status" value="1"/>
</dbReference>
<evidence type="ECO:0000256" key="4">
    <source>
        <dbReference type="ARBA" id="ARBA00022519"/>
    </source>
</evidence>
<dbReference type="GO" id="GO:0005886">
    <property type="term" value="C:plasma membrane"/>
    <property type="evidence" value="ECO:0007669"/>
    <property type="project" value="UniProtKB-SubCell"/>
</dbReference>
<dbReference type="FunFam" id="1.20.1640.10:FF:000001">
    <property type="entry name" value="Efflux pump membrane transporter"/>
    <property type="match status" value="1"/>
</dbReference>
<evidence type="ECO:0000256" key="1">
    <source>
        <dbReference type="ARBA" id="ARBA00004429"/>
    </source>
</evidence>
<keyword evidence="6 8" id="KW-1133">Transmembrane helix</keyword>
<feature type="transmembrane region" description="Helical" evidence="8">
    <location>
        <begin position="911"/>
        <end position="937"/>
    </location>
</feature>
<evidence type="ECO:0000256" key="3">
    <source>
        <dbReference type="ARBA" id="ARBA00022475"/>
    </source>
</evidence>
<gene>
    <name evidence="9" type="primary">mdtB</name>
    <name evidence="9" type="ORF">MPL1032_110159</name>
</gene>
<dbReference type="EMBL" id="CCND01000003">
    <property type="protein sequence ID" value="CDX50502.1"/>
    <property type="molecule type" value="Genomic_DNA"/>
</dbReference>
<dbReference type="Pfam" id="PF00873">
    <property type="entry name" value="ACR_tran"/>
    <property type="match status" value="1"/>
</dbReference>
<evidence type="ECO:0000313" key="9">
    <source>
        <dbReference type="EMBL" id="CDX50502.1"/>
    </source>
</evidence>
<evidence type="ECO:0000256" key="2">
    <source>
        <dbReference type="ARBA" id="ARBA00022448"/>
    </source>
</evidence>
<keyword evidence="4" id="KW-0997">Cell inner membrane</keyword>
<dbReference type="Gene3D" id="3.30.70.1440">
    <property type="entry name" value="Multidrug efflux transporter AcrB pore domain"/>
    <property type="match status" value="1"/>
</dbReference>
<organism evidence="9 10">
    <name type="scientific">Mesorhizobium plurifarium</name>
    <dbReference type="NCBI Taxonomy" id="69974"/>
    <lineage>
        <taxon>Bacteria</taxon>
        <taxon>Pseudomonadati</taxon>
        <taxon>Pseudomonadota</taxon>
        <taxon>Alphaproteobacteria</taxon>
        <taxon>Hyphomicrobiales</taxon>
        <taxon>Phyllobacteriaceae</taxon>
        <taxon>Mesorhizobium</taxon>
    </lineage>
</organism>
<feature type="transmembrane region" description="Helical" evidence="8">
    <location>
        <begin position="390"/>
        <end position="414"/>
    </location>
</feature>
<feature type="transmembrane region" description="Helical" evidence="8">
    <location>
        <begin position="885"/>
        <end position="905"/>
    </location>
</feature>